<accession>A0A9W6GKC7</accession>
<comment type="caution">
    <text evidence="1">The sequence shown here is derived from an EMBL/GenBank/DDBJ whole genome shotgun (WGS) entry which is preliminary data.</text>
</comment>
<reference evidence="1" key="1">
    <citation type="submission" date="2022-12" db="EMBL/GenBank/DDBJ databases">
        <title>Reference genome sequencing for broad-spectrum identification of bacterial and archaeal isolates by mass spectrometry.</title>
        <authorList>
            <person name="Sekiguchi Y."/>
            <person name="Tourlousse D.M."/>
        </authorList>
    </citation>
    <scope>NUCLEOTIDE SEQUENCE</scope>
    <source>
        <strain evidence="1">10succ1</strain>
    </source>
</reference>
<organism evidence="1 2">
    <name type="scientific">Propionigenium maris DSM 9537</name>
    <dbReference type="NCBI Taxonomy" id="1123000"/>
    <lineage>
        <taxon>Bacteria</taxon>
        <taxon>Fusobacteriati</taxon>
        <taxon>Fusobacteriota</taxon>
        <taxon>Fusobacteriia</taxon>
        <taxon>Fusobacteriales</taxon>
        <taxon>Fusobacteriaceae</taxon>
        <taxon>Propionigenium</taxon>
    </lineage>
</organism>
<gene>
    <name evidence="1" type="ORF">PM10SUCC1_09200</name>
</gene>
<protein>
    <submittedName>
        <fullName evidence="1">Uncharacterized protein</fullName>
    </submittedName>
</protein>
<evidence type="ECO:0000313" key="1">
    <source>
        <dbReference type="EMBL" id="GLI55406.1"/>
    </source>
</evidence>
<evidence type="ECO:0000313" key="2">
    <source>
        <dbReference type="Proteomes" id="UP001144471"/>
    </source>
</evidence>
<sequence>MELKIKKEFRLFKKYKTLYLKVSSLKNDAIIYKLAPLKNLINILFQNIITVNFLISLKENLVFSEWYLEKLFIILTI</sequence>
<proteinExistence type="predicted"/>
<dbReference type="AlphaFoldDB" id="A0A9W6GKC7"/>
<name>A0A9W6GKC7_9FUSO</name>
<keyword evidence="2" id="KW-1185">Reference proteome</keyword>
<dbReference type="EMBL" id="BSDY01000003">
    <property type="protein sequence ID" value="GLI55406.1"/>
    <property type="molecule type" value="Genomic_DNA"/>
</dbReference>
<dbReference type="Proteomes" id="UP001144471">
    <property type="component" value="Unassembled WGS sequence"/>
</dbReference>